<evidence type="ECO:0000313" key="2">
    <source>
        <dbReference type="EMBL" id="QJE71799.1"/>
    </source>
</evidence>
<gene>
    <name evidence="2" type="ORF">HHL28_00525</name>
</gene>
<proteinExistence type="predicted"/>
<reference evidence="2" key="1">
    <citation type="submission" date="2020-04" db="EMBL/GenBank/DDBJ databases">
        <title>A desert anoxygenic phototrophic bacterium fixes CO2 using RubisCO under aerobic conditions.</title>
        <authorList>
            <person name="Tang K."/>
        </authorList>
    </citation>
    <scope>NUCLEOTIDE SEQUENCE [LARGE SCALE GENOMIC DNA]</scope>
    <source>
        <strain evidence="2">MIMtkB3</strain>
    </source>
</reference>
<keyword evidence="1" id="KW-0732">Signal</keyword>
<name>A0A858R328_9PROT</name>
<sequence length="167" mass="17499">MSPRRILSALSALLTLSAAPALAEPAAEGRYLVILAQDGAFHGNLARLAGRPMVVVAEDGQAREVLGRLADAHGWNGQDRQGWRQDGFEAAARSVCAGDSAALVMLAGKDDPRLAQALGACRMRVIDLSDAVSRRFAQQTPDLRAASVAGTATLRLDTPTQVAAGRD</sequence>
<feature type="chain" id="PRO_5032359866" evidence="1">
    <location>
        <begin position="24"/>
        <end position="167"/>
    </location>
</feature>
<dbReference type="EMBL" id="CP051775">
    <property type="protein sequence ID" value="QJE71799.1"/>
    <property type="molecule type" value="Genomic_DNA"/>
</dbReference>
<keyword evidence="3" id="KW-1185">Reference proteome</keyword>
<dbReference type="AlphaFoldDB" id="A0A858R328"/>
<evidence type="ECO:0000256" key="1">
    <source>
        <dbReference type="SAM" id="SignalP"/>
    </source>
</evidence>
<evidence type="ECO:0000313" key="3">
    <source>
        <dbReference type="Proteomes" id="UP000501891"/>
    </source>
</evidence>
<dbReference type="KEGG" id="acru:HHL28_00525"/>
<feature type="signal peptide" evidence="1">
    <location>
        <begin position="1"/>
        <end position="23"/>
    </location>
</feature>
<accession>A0A858R328</accession>
<dbReference type="SUPFAM" id="SSF53850">
    <property type="entry name" value="Periplasmic binding protein-like II"/>
    <property type="match status" value="1"/>
</dbReference>
<dbReference type="Gene3D" id="3.40.190.10">
    <property type="entry name" value="Periplasmic binding protein-like II"/>
    <property type="match status" value="1"/>
</dbReference>
<dbReference type="Proteomes" id="UP000501891">
    <property type="component" value="Chromosome"/>
</dbReference>
<protein>
    <submittedName>
        <fullName evidence="2">Uncharacterized protein</fullName>
    </submittedName>
</protein>
<organism evidence="2 3">
    <name type="scientific">Aerophototrophica crusticola</name>
    <dbReference type="NCBI Taxonomy" id="1709002"/>
    <lineage>
        <taxon>Bacteria</taxon>
        <taxon>Pseudomonadati</taxon>
        <taxon>Pseudomonadota</taxon>
        <taxon>Alphaproteobacteria</taxon>
        <taxon>Rhodospirillales</taxon>
        <taxon>Rhodospirillaceae</taxon>
        <taxon>Aerophototrophica</taxon>
    </lineage>
</organism>